<dbReference type="AlphaFoldDB" id="A0A9N9GIX6"/>
<organism evidence="1 2">
    <name type="scientific">Paraglomus brasilianum</name>
    <dbReference type="NCBI Taxonomy" id="144538"/>
    <lineage>
        <taxon>Eukaryota</taxon>
        <taxon>Fungi</taxon>
        <taxon>Fungi incertae sedis</taxon>
        <taxon>Mucoromycota</taxon>
        <taxon>Glomeromycotina</taxon>
        <taxon>Glomeromycetes</taxon>
        <taxon>Paraglomerales</taxon>
        <taxon>Paraglomeraceae</taxon>
        <taxon>Paraglomus</taxon>
    </lineage>
</organism>
<protein>
    <submittedName>
        <fullName evidence="1">2088_t:CDS:1</fullName>
    </submittedName>
</protein>
<keyword evidence="2" id="KW-1185">Reference proteome</keyword>
<dbReference type="Proteomes" id="UP000789739">
    <property type="component" value="Unassembled WGS sequence"/>
</dbReference>
<gene>
    <name evidence="1" type="ORF">PBRASI_LOCUS8206</name>
</gene>
<proteinExistence type="predicted"/>
<sequence>MADKYHTSTRRIYEIWKRHAQGLSQRKQQISDPFTTNPASGIDEHYVHSRHKALCRADNQNILQSEIKEEPIAKTVGAELVNKLYSRRMEIKKALREAEKLIK</sequence>
<reference evidence="1" key="1">
    <citation type="submission" date="2021-06" db="EMBL/GenBank/DDBJ databases">
        <authorList>
            <person name="Kallberg Y."/>
            <person name="Tangrot J."/>
            <person name="Rosling A."/>
        </authorList>
    </citation>
    <scope>NUCLEOTIDE SEQUENCE</scope>
    <source>
        <strain evidence="1">BR232B</strain>
    </source>
</reference>
<comment type="caution">
    <text evidence="1">The sequence shown here is derived from an EMBL/GenBank/DDBJ whole genome shotgun (WGS) entry which is preliminary data.</text>
</comment>
<accession>A0A9N9GIX6</accession>
<name>A0A9N9GIX6_9GLOM</name>
<evidence type="ECO:0000313" key="2">
    <source>
        <dbReference type="Proteomes" id="UP000789739"/>
    </source>
</evidence>
<evidence type="ECO:0000313" key="1">
    <source>
        <dbReference type="EMBL" id="CAG8611687.1"/>
    </source>
</evidence>
<dbReference type="EMBL" id="CAJVPI010001415">
    <property type="protein sequence ID" value="CAG8611687.1"/>
    <property type="molecule type" value="Genomic_DNA"/>
</dbReference>